<organism evidence="3 4">
    <name type="scientific">Stenotrophomonas daejeonensis</name>
    <dbReference type="NCBI Taxonomy" id="659018"/>
    <lineage>
        <taxon>Bacteria</taxon>
        <taxon>Pseudomonadati</taxon>
        <taxon>Pseudomonadota</taxon>
        <taxon>Gammaproteobacteria</taxon>
        <taxon>Lysobacterales</taxon>
        <taxon>Lysobacteraceae</taxon>
        <taxon>Stenotrophomonas</taxon>
    </lineage>
</organism>
<dbReference type="AlphaFoldDB" id="A0A0R0DS71"/>
<dbReference type="InterPro" id="IPR036291">
    <property type="entry name" value="NAD(P)-bd_dom_sf"/>
</dbReference>
<dbReference type="PATRIC" id="fig|659018.3.peg.1671"/>
<comment type="caution">
    <text evidence="3">The sequence shown here is derived from an EMBL/GenBank/DDBJ whole genome shotgun (WGS) entry which is preliminary data.</text>
</comment>
<evidence type="ECO:0000313" key="3">
    <source>
        <dbReference type="EMBL" id="KRG84747.1"/>
    </source>
</evidence>
<dbReference type="Gene3D" id="3.40.50.720">
    <property type="entry name" value="NAD(P)-binding Rossmann-like Domain"/>
    <property type="match status" value="1"/>
</dbReference>
<dbReference type="PANTHER" id="PTHR24321:SF8">
    <property type="entry name" value="ESTRADIOL 17-BETA-DEHYDROGENASE 8-RELATED"/>
    <property type="match status" value="1"/>
</dbReference>
<dbReference type="PANTHER" id="PTHR24321">
    <property type="entry name" value="DEHYDROGENASES, SHORT CHAIN"/>
    <property type="match status" value="1"/>
</dbReference>
<gene>
    <name evidence="3" type="ORF">ABB34_08615</name>
</gene>
<evidence type="ECO:0000313" key="4">
    <source>
        <dbReference type="Proteomes" id="UP000050940"/>
    </source>
</evidence>
<evidence type="ECO:0000256" key="1">
    <source>
        <dbReference type="ARBA" id="ARBA00006484"/>
    </source>
</evidence>
<proteinExistence type="inferred from homology"/>
<dbReference type="PROSITE" id="PS00061">
    <property type="entry name" value="ADH_SHORT"/>
    <property type="match status" value="1"/>
</dbReference>
<dbReference type="Pfam" id="PF13561">
    <property type="entry name" value="adh_short_C2"/>
    <property type="match status" value="1"/>
</dbReference>
<dbReference type="InterPro" id="IPR002347">
    <property type="entry name" value="SDR_fam"/>
</dbReference>
<evidence type="ECO:0000256" key="2">
    <source>
        <dbReference type="ARBA" id="ARBA00023002"/>
    </source>
</evidence>
<dbReference type="GO" id="GO:0016491">
    <property type="term" value="F:oxidoreductase activity"/>
    <property type="evidence" value="ECO:0007669"/>
    <property type="project" value="UniProtKB-KW"/>
</dbReference>
<dbReference type="PRINTS" id="PR00080">
    <property type="entry name" value="SDRFAMILY"/>
</dbReference>
<name>A0A0R0DS71_9GAMM</name>
<dbReference type="EMBL" id="LDJP01000049">
    <property type="protein sequence ID" value="KRG84747.1"/>
    <property type="molecule type" value="Genomic_DNA"/>
</dbReference>
<reference evidence="3 4" key="1">
    <citation type="submission" date="2015-05" db="EMBL/GenBank/DDBJ databases">
        <title>Genome sequencing and analysis of members of genus Stenotrophomonas.</title>
        <authorList>
            <person name="Patil P.P."/>
            <person name="Midha S."/>
            <person name="Patil P.B."/>
        </authorList>
    </citation>
    <scope>NUCLEOTIDE SEQUENCE [LARGE SCALE GENOMIC DNA]</scope>
    <source>
        <strain evidence="3 4">JCM 16244</strain>
    </source>
</reference>
<dbReference type="STRING" id="659018.ABB34_08615"/>
<keyword evidence="4" id="KW-1185">Reference proteome</keyword>
<keyword evidence="2" id="KW-0560">Oxidoreductase</keyword>
<comment type="similarity">
    <text evidence="1">Belongs to the short-chain dehydrogenases/reductases (SDR) family.</text>
</comment>
<sequence>MAPRRPPSPPVETLMHLDFSGKVALVTGAASGIGEAVARQLATNGARVVVADLDLAAAEAVAESLGSGARARQLDVGDADAVRQLVDASVAEYGGLHLAVNNAGIGGASLPTADYPLEEWHRVLGVNLHGVFFSMKYEIPAILASGGGAIVNMASILGSNGWAGSTAYVAAKHALVGMTKTAALEYSAQGLRINAVGPGFIDTPLLAGMDRAAYDGLVGLHPIGRLGSAEEVAALTCFLLSEQASFITGSYHLVDGGFSAR</sequence>
<protein>
    <submittedName>
        <fullName evidence="3">Short-chain dehydrogenase</fullName>
    </submittedName>
</protein>
<dbReference type="NCBIfam" id="NF005559">
    <property type="entry name" value="PRK07231.1"/>
    <property type="match status" value="1"/>
</dbReference>
<dbReference type="SUPFAM" id="SSF51735">
    <property type="entry name" value="NAD(P)-binding Rossmann-fold domains"/>
    <property type="match status" value="1"/>
</dbReference>
<dbReference type="CDD" id="cd05233">
    <property type="entry name" value="SDR_c"/>
    <property type="match status" value="1"/>
</dbReference>
<dbReference type="Proteomes" id="UP000050940">
    <property type="component" value="Unassembled WGS sequence"/>
</dbReference>
<dbReference type="FunFam" id="3.40.50.720:FF:000084">
    <property type="entry name" value="Short-chain dehydrogenase reductase"/>
    <property type="match status" value="1"/>
</dbReference>
<accession>A0A0R0DS71</accession>
<dbReference type="InterPro" id="IPR020904">
    <property type="entry name" value="Sc_DH/Rdtase_CS"/>
</dbReference>
<dbReference type="PRINTS" id="PR00081">
    <property type="entry name" value="GDHRDH"/>
</dbReference>